<proteinExistence type="predicted"/>
<feature type="region of interest" description="Disordered" evidence="1">
    <location>
        <begin position="1"/>
        <end position="57"/>
    </location>
</feature>
<dbReference type="SUPFAM" id="SSF48371">
    <property type="entry name" value="ARM repeat"/>
    <property type="match status" value="1"/>
</dbReference>
<dbReference type="InterPro" id="IPR011989">
    <property type="entry name" value="ARM-like"/>
</dbReference>
<dbReference type="Gene3D" id="1.25.10.10">
    <property type="entry name" value="Leucine-rich Repeat Variant"/>
    <property type="match status" value="2"/>
</dbReference>
<dbReference type="InterPro" id="IPR016024">
    <property type="entry name" value="ARM-type_fold"/>
</dbReference>
<dbReference type="InterPro" id="IPR000225">
    <property type="entry name" value="Armadillo"/>
</dbReference>
<feature type="compositionally biased region" description="Low complexity" evidence="1">
    <location>
        <begin position="24"/>
        <end position="33"/>
    </location>
</feature>
<sequence length="592" mass="63027">MEGDTTAPPQLALPALPDTVNHEAQTAADAQAATRRDRDVQHKQYQPADEDISDLTSRVASTDRDAAAAAVMRLWELTVLTRRNRVANQLALAALGGAGLMVDYAAALLGKQPSSEDQDAANMALLVLENLSMNVQLHHDLARNAALLGFLISTIGKQWLAYVRINAAKILVNITFSDPQLQELVARAGGTAVGLALLRESESELVRQGAWLLSHVTAGRGCAARGQLAEQLDVLESLRALLTDSKDPPTRARVCEVVCNLARGDAGPHANLARAGVVPALLPLIDPRSDGRQDPAVVAPALLALAALAAGGDKALLHSFTQEWKLSSHLAGILDYSNLVTRDFDLSRVLMAAHALIFTLGTFTARAGATSPAERWPENIKELLQESGFVSFQQCLSSLGLEQPKYVAASLGKDLGGPHCFVANTSHQVNVELLPVLKHDNARMVANTCARLYQIAVCLHDHPEGRQVLANGFLVVAVRDLLSSEHSAVLQAALSLVSALAAIPELVPLLVDKGVMDQVHELSEKDAGPADTGAEGLPALTQAMQEAAIDKPSAAGRRSGDLLIKMLAERVLVTMFLAQGGHLRDESKVQLE</sequence>
<feature type="compositionally biased region" description="Low complexity" evidence="1">
    <location>
        <begin position="7"/>
        <end position="17"/>
    </location>
</feature>
<dbReference type="SMART" id="SM00185">
    <property type="entry name" value="ARM"/>
    <property type="match status" value="3"/>
</dbReference>
<name>A0A2Z5X8E3_9CHLO</name>
<evidence type="ECO:0000256" key="1">
    <source>
        <dbReference type="SAM" id="MobiDB-lite"/>
    </source>
</evidence>
<dbReference type="AlphaFoldDB" id="A0A2Z5X8E3"/>
<dbReference type="EMBL" id="LC314414">
    <property type="protein sequence ID" value="BBC28476.1"/>
    <property type="molecule type" value="Genomic_DNA"/>
</dbReference>
<reference evidence="2" key="1">
    <citation type="journal article" date="2018" name="Commun. Biol.">
        <title>Anisogamy evolved with a reduced sex-determining region in volvocine green algae.</title>
        <authorList>
            <person name="Hamaji T."/>
            <person name="Kawai-Toyooka H."/>
            <person name="Uchimura H."/>
            <person name="Suzuki M."/>
            <person name="Noguchi H."/>
            <person name="Minakuchi Y."/>
            <person name="Toyoda A."/>
            <person name="Fujiyama A."/>
            <person name="Miyagishima S."/>
            <person name="Umen J.G."/>
            <person name="Nozaki H."/>
        </authorList>
    </citation>
    <scope>NUCLEOTIDE SEQUENCE</scope>
    <source>
        <strain evidence="2">NIES-3984</strain>
    </source>
</reference>
<protein>
    <submittedName>
        <fullName evidence="2">Homolog of minus gamete specific protein</fullName>
    </submittedName>
</protein>
<organism evidence="2">
    <name type="scientific">Eudorina sp. NIES-3984</name>
    <dbReference type="NCBI Taxonomy" id="1941220"/>
    <lineage>
        <taxon>Eukaryota</taxon>
        <taxon>Viridiplantae</taxon>
        <taxon>Chlorophyta</taxon>
        <taxon>core chlorophytes</taxon>
        <taxon>Chlorophyceae</taxon>
        <taxon>CS clade</taxon>
        <taxon>Chlamydomonadales</taxon>
        <taxon>Volvocaceae</taxon>
        <taxon>Eudorina</taxon>
    </lineage>
</organism>
<accession>A0A2Z5X8E3</accession>
<evidence type="ECO:0000313" key="2">
    <source>
        <dbReference type="EMBL" id="BBC28476.1"/>
    </source>
</evidence>
<gene>
    <name evidence="2" type="primary">MTD1</name>
</gene>